<sequence>MALNKKQRLVGVWLVVTYVLLVCWFSVRSAEDPGSHFFQPEKGYQPRYSLTRIEEALRFLATFNLSATVPAHNNKNGSAVSENIDMCAGIVTVKRPMQQNLDTTVGSILDGLSRDQWSSLELQVLFAQTNLTDHPDYGQPWVANLVDHVLTYDQLNASIDTLRHFEQEKNVQGKSLIDYRLSLEACYYKTDAKWFLMLEDDVVAQKKWYGQTMQSLRKAKEWQEKGKIHDWLYLRLFYTEKFLGWNSEEWPIYLAASLLTISAVGGMGLFARRKFRPMHEVISNRFLAVVCLVYMPLIIVLYFLAGRVTVRPMNPGVHVMNRNGCCSQAMLFPREKAPLLIDHLRKTGESNLMAVDSAIEVLADQTGLDRLAMSPSQMQHVGAASYKEKKKSWDWEGPHPVQGAHGVWSVGFESAYEA</sequence>
<reference evidence="2" key="1">
    <citation type="submission" date="2022-11" db="EMBL/GenBank/DDBJ databases">
        <authorList>
            <person name="Petersen C."/>
        </authorList>
    </citation>
    <scope>NUCLEOTIDE SEQUENCE</scope>
    <source>
        <strain evidence="2">IBT 34128</strain>
    </source>
</reference>
<accession>A0A9W9JYT1</accession>
<protein>
    <recommendedName>
        <fullName evidence="4">Integral membrane protein</fullName>
    </recommendedName>
</protein>
<dbReference type="CDD" id="cd22189">
    <property type="entry name" value="PGAP4-like_fungal"/>
    <property type="match status" value="1"/>
</dbReference>
<gene>
    <name evidence="2" type="ORF">NUU61_008201</name>
</gene>
<dbReference type="RefSeq" id="XP_056509019.1">
    <property type="nucleotide sequence ID" value="XM_056658726.1"/>
</dbReference>
<evidence type="ECO:0008006" key="4">
    <source>
        <dbReference type="Google" id="ProtNLM"/>
    </source>
</evidence>
<feature type="transmembrane region" description="Helical" evidence="1">
    <location>
        <begin position="282"/>
        <end position="305"/>
    </location>
</feature>
<dbReference type="GO" id="GO:0016757">
    <property type="term" value="F:glycosyltransferase activity"/>
    <property type="evidence" value="ECO:0007669"/>
    <property type="project" value="InterPro"/>
</dbReference>
<comment type="caution">
    <text evidence="2">The sequence shown here is derived from an EMBL/GenBank/DDBJ whole genome shotgun (WGS) entry which is preliminary data.</text>
</comment>
<reference evidence="2" key="2">
    <citation type="journal article" date="2023" name="IMA Fungus">
        <title>Comparative genomic study of the Penicillium genus elucidates a diverse pangenome and 15 lateral gene transfer events.</title>
        <authorList>
            <person name="Petersen C."/>
            <person name="Sorensen T."/>
            <person name="Nielsen M.R."/>
            <person name="Sondergaard T.E."/>
            <person name="Sorensen J.L."/>
            <person name="Fitzpatrick D.A."/>
            <person name="Frisvad J.C."/>
            <person name="Nielsen K.L."/>
        </authorList>
    </citation>
    <scope>NUCLEOTIDE SEQUENCE</scope>
    <source>
        <strain evidence="2">IBT 34128</strain>
    </source>
</reference>
<evidence type="ECO:0000256" key="1">
    <source>
        <dbReference type="SAM" id="Phobius"/>
    </source>
</evidence>
<name>A0A9W9JYT1_9EURO</name>
<dbReference type="GeneID" id="81397895"/>
<dbReference type="AlphaFoldDB" id="A0A9W9JYT1"/>
<dbReference type="PANTHER" id="PTHR31410:SF1">
    <property type="entry name" value="POST-GPI ATTACHMENT TO PROTEINS FACTOR 4"/>
    <property type="match status" value="1"/>
</dbReference>
<keyword evidence="1" id="KW-0472">Membrane</keyword>
<organism evidence="2 3">
    <name type="scientific">Penicillium alfredii</name>
    <dbReference type="NCBI Taxonomy" id="1506179"/>
    <lineage>
        <taxon>Eukaryota</taxon>
        <taxon>Fungi</taxon>
        <taxon>Dikarya</taxon>
        <taxon>Ascomycota</taxon>
        <taxon>Pezizomycotina</taxon>
        <taxon>Eurotiomycetes</taxon>
        <taxon>Eurotiomycetidae</taxon>
        <taxon>Eurotiales</taxon>
        <taxon>Aspergillaceae</taxon>
        <taxon>Penicillium</taxon>
    </lineage>
</organism>
<dbReference type="PANTHER" id="PTHR31410">
    <property type="entry name" value="TRANSMEMBRANE PROTEIN 246"/>
    <property type="match status" value="1"/>
</dbReference>
<dbReference type="InterPro" id="IPR029675">
    <property type="entry name" value="PGAP4"/>
</dbReference>
<evidence type="ECO:0000313" key="2">
    <source>
        <dbReference type="EMBL" id="KAJ5086894.1"/>
    </source>
</evidence>
<dbReference type="GO" id="GO:0000139">
    <property type="term" value="C:Golgi membrane"/>
    <property type="evidence" value="ECO:0007669"/>
    <property type="project" value="InterPro"/>
</dbReference>
<dbReference type="Proteomes" id="UP001141434">
    <property type="component" value="Unassembled WGS sequence"/>
</dbReference>
<dbReference type="GO" id="GO:0006506">
    <property type="term" value="P:GPI anchor biosynthetic process"/>
    <property type="evidence" value="ECO:0007669"/>
    <property type="project" value="InterPro"/>
</dbReference>
<keyword evidence="1" id="KW-1133">Transmembrane helix</keyword>
<keyword evidence="3" id="KW-1185">Reference proteome</keyword>
<proteinExistence type="predicted"/>
<keyword evidence="1" id="KW-0812">Transmembrane</keyword>
<evidence type="ECO:0000313" key="3">
    <source>
        <dbReference type="Proteomes" id="UP001141434"/>
    </source>
</evidence>
<dbReference type="EMBL" id="JAPMSZ010000010">
    <property type="protein sequence ID" value="KAJ5086894.1"/>
    <property type="molecule type" value="Genomic_DNA"/>
</dbReference>
<dbReference type="OrthoDB" id="2016523at2759"/>
<feature type="transmembrane region" description="Helical" evidence="1">
    <location>
        <begin position="250"/>
        <end position="270"/>
    </location>
</feature>